<dbReference type="AlphaFoldDB" id="A0A813SE38"/>
<dbReference type="Pfam" id="PF03114">
    <property type="entry name" value="BAR"/>
    <property type="match status" value="1"/>
</dbReference>
<evidence type="ECO:0000259" key="7">
    <source>
        <dbReference type="PROSITE" id="PS51021"/>
    </source>
</evidence>
<evidence type="ECO:0000259" key="6">
    <source>
        <dbReference type="PROSITE" id="PS50010"/>
    </source>
</evidence>
<dbReference type="PROSITE" id="PS50010">
    <property type="entry name" value="DH_2"/>
    <property type="match status" value="1"/>
</dbReference>
<dbReference type="GO" id="GO:0005737">
    <property type="term" value="C:cytoplasm"/>
    <property type="evidence" value="ECO:0007669"/>
    <property type="project" value="InterPro"/>
</dbReference>
<dbReference type="Gene3D" id="1.20.1270.60">
    <property type="entry name" value="Arfaptin homology (AH) domain/BAR domain"/>
    <property type="match status" value="1"/>
</dbReference>
<dbReference type="Proteomes" id="UP000681722">
    <property type="component" value="Unassembled WGS sequence"/>
</dbReference>
<evidence type="ECO:0008006" key="11">
    <source>
        <dbReference type="Google" id="ProtNLM"/>
    </source>
</evidence>
<feature type="domain" description="DH" evidence="6">
    <location>
        <begin position="311"/>
        <end position="480"/>
    </location>
</feature>
<reference evidence="8" key="1">
    <citation type="submission" date="2021-02" db="EMBL/GenBank/DDBJ databases">
        <authorList>
            <person name="Nowell W R."/>
        </authorList>
    </citation>
    <scope>NUCLEOTIDE SEQUENCE</scope>
</reference>
<dbReference type="Pfam" id="PF14604">
    <property type="entry name" value="SH3_9"/>
    <property type="match status" value="1"/>
</dbReference>
<evidence type="ECO:0000256" key="1">
    <source>
        <dbReference type="ARBA" id="ARBA00022443"/>
    </source>
</evidence>
<dbReference type="Pfam" id="PF00621">
    <property type="entry name" value="RhoGEF"/>
    <property type="match status" value="1"/>
</dbReference>
<keyword evidence="10" id="KW-1185">Reference proteome</keyword>
<dbReference type="InterPro" id="IPR004148">
    <property type="entry name" value="BAR_dom"/>
</dbReference>
<dbReference type="SMART" id="SM00721">
    <property type="entry name" value="BAR"/>
    <property type="match status" value="1"/>
</dbReference>
<dbReference type="PROSITE" id="PS50002">
    <property type="entry name" value="SH3"/>
    <property type="match status" value="1"/>
</dbReference>
<evidence type="ECO:0000313" key="10">
    <source>
        <dbReference type="Proteomes" id="UP000663829"/>
    </source>
</evidence>
<dbReference type="SUPFAM" id="SSF50044">
    <property type="entry name" value="SH3-domain"/>
    <property type="match status" value="2"/>
</dbReference>
<dbReference type="GO" id="GO:0005085">
    <property type="term" value="F:guanyl-nucleotide exchange factor activity"/>
    <property type="evidence" value="ECO:0007669"/>
    <property type="project" value="UniProtKB-KW"/>
</dbReference>
<feature type="compositionally biased region" description="Low complexity" evidence="4">
    <location>
        <begin position="1076"/>
        <end position="1087"/>
    </location>
</feature>
<evidence type="ECO:0000313" key="8">
    <source>
        <dbReference type="EMBL" id="CAF0798066.1"/>
    </source>
</evidence>
<dbReference type="InterPro" id="IPR035899">
    <property type="entry name" value="DBL_dom_sf"/>
</dbReference>
<dbReference type="Proteomes" id="UP000663829">
    <property type="component" value="Unassembled WGS sequence"/>
</dbReference>
<dbReference type="SUPFAM" id="SSF103657">
    <property type="entry name" value="BAR/IMD domain-like"/>
    <property type="match status" value="1"/>
</dbReference>
<comment type="caution">
    <text evidence="8">The sequence shown here is derived from an EMBL/GenBank/DDBJ whole genome shotgun (WGS) entry which is preliminary data.</text>
</comment>
<feature type="region of interest" description="Disordered" evidence="4">
    <location>
        <begin position="1067"/>
        <end position="1087"/>
    </location>
</feature>
<sequence length="1155" mass="131786">MISHFLSPSITTNINPSSVYQQNPPSIISNPSNYAYSQQYPCSLWSSSLANETQQSSIETCYNNNNNNNFQLADTLSTNSLYSSNPWHLTPRLPWPSVPTNIPLSSFNNNILFTPKKTELTVCNSGGDQSLSSSSSLSFNDDISFDNSHIPPPIKPRSTIRTFTSSDNQEQFIRPSLKPPPPPPVIVSSTSKDIFPTRLAPRPPVRPPSHDILLHKAKVDNEQQQQVSYHIHNPFDNISIKYSDTSGRTSRDSFDFDTSSTRTDLFDLEIQNLQNQLLNSYDENRSIPERDDNLSSPAIIHQELQQRRRIQRQNVISELITTEREYVRELSLVVDTFLTQTNSTYPDGVNQDLIFGNIKDICQLSKRLLNALECEVGTISTSSDDDDHCCIGRCIQQFIPDLKTLYAEYCRSHERMQIYLRKIFISQIVTLLLKPVQRIVRYPLILNELLKNTDVDHVDYSSLKEAISNLISVANFINEYKRRKEIVNSRSNDHLNDDDDDIEPYHISTFRVIRSSSVPPTPPSINEIRSVRKNDHRHSVMIYNHPQHHHENYLLVSKYRREKDEALTNKLYKLNMHTMRKKSARISMRLSSAFGLTSHTIDERFNYEEARFRAIDKFIRIFVRNAYTCMECLKDAFVAQVDVAEDFEELLNDKVPDLVQQFVRTKRSLLENAFTEFCTNVEICVANPLNTLIKLFVLPTSLISKRHDKLLDYDSAQSAYEKLKDQQSRQAKQVLDLAKKTYEALNCQLLEELPILYEHSSHIVWICLKAFICGHLRLMQHMRAGINIILTQTTSPAALLSSSATSAQLSWLQIVERFTTKSNEAAEMLFHLTSTAKNFSEKLKSLSSSRANSIVINGPMSPASGNVYDSDKEIPVQNDETRRLVRNRYLERDLYTVIRNYVASRTNSMELSVHSGDLVGVIKQNDSDPQTWFVDNGFARGFLPKNLLISITSSGSSGLVCRTPPTPLRNDVISSPSVSLPSANQSLKNRFINPAFSFDQTSSSDNTNRKLIRSDTEPTRSLINTTFDSLQSSQRESIYLNEPNVSDQLSTISHEQHQYASIDFEDSFESPPQTLNQQNQSKSNQNQNDHTQIYVALYDFQYKSDGVLSLNVGDRMLVLRTVDDGGNKDWWYVEKLNDEKQRGYVPANYIQSASS</sequence>
<accession>A0A813SE38</accession>
<dbReference type="PANTHER" id="PTHR22834:SF20">
    <property type="entry name" value="SH3 DOMAIN-CONTAINING PROTEIN"/>
    <property type="match status" value="1"/>
</dbReference>
<feature type="region of interest" description="Disordered" evidence="4">
    <location>
        <begin position="998"/>
        <end position="1017"/>
    </location>
</feature>
<dbReference type="OrthoDB" id="6244550at2759"/>
<evidence type="ECO:0000313" key="9">
    <source>
        <dbReference type="EMBL" id="CAF3582887.1"/>
    </source>
</evidence>
<evidence type="ECO:0000256" key="2">
    <source>
        <dbReference type="ARBA" id="ARBA00022658"/>
    </source>
</evidence>
<evidence type="ECO:0000256" key="4">
    <source>
        <dbReference type="SAM" id="MobiDB-lite"/>
    </source>
</evidence>
<feature type="domain" description="SH3" evidence="5">
    <location>
        <begin position="1089"/>
        <end position="1155"/>
    </location>
</feature>
<protein>
    <recommendedName>
        <fullName evidence="11">Scaffold protein Tuba</fullName>
    </recommendedName>
</protein>
<dbReference type="InterPro" id="IPR000219">
    <property type="entry name" value="DH_dom"/>
</dbReference>
<dbReference type="PROSITE" id="PS51021">
    <property type="entry name" value="BAR"/>
    <property type="match status" value="1"/>
</dbReference>
<evidence type="ECO:0000256" key="3">
    <source>
        <dbReference type="PROSITE-ProRule" id="PRU00192"/>
    </source>
</evidence>
<dbReference type="SMART" id="SM00325">
    <property type="entry name" value="RhoGEF"/>
    <property type="match status" value="1"/>
</dbReference>
<dbReference type="Gene3D" id="2.30.30.40">
    <property type="entry name" value="SH3 Domains"/>
    <property type="match status" value="2"/>
</dbReference>
<dbReference type="Gene3D" id="1.20.900.10">
    <property type="entry name" value="Dbl homology (DH) domain"/>
    <property type="match status" value="1"/>
</dbReference>
<dbReference type="InterPro" id="IPR027267">
    <property type="entry name" value="AH/BAR_dom_sf"/>
</dbReference>
<proteinExistence type="predicted"/>
<keyword evidence="1 3" id="KW-0728">SH3 domain</keyword>
<keyword evidence="2" id="KW-0344">Guanine-nucleotide releasing factor</keyword>
<dbReference type="PANTHER" id="PTHR22834">
    <property type="entry name" value="NUCLEAR FUSION PROTEIN FUS2"/>
    <property type="match status" value="1"/>
</dbReference>
<dbReference type="CDD" id="cd00160">
    <property type="entry name" value="RhoGEF"/>
    <property type="match status" value="1"/>
</dbReference>
<dbReference type="InterPro" id="IPR036028">
    <property type="entry name" value="SH3-like_dom_sf"/>
</dbReference>
<gene>
    <name evidence="8" type="ORF">GPM918_LOCUS3364</name>
    <name evidence="9" type="ORF">SRO942_LOCUS3364</name>
</gene>
<dbReference type="EMBL" id="CAJOBC010000412">
    <property type="protein sequence ID" value="CAF3582887.1"/>
    <property type="molecule type" value="Genomic_DNA"/>
</dbReference>
<evidence type="ECO:0000259" key="5">
    <source>
        <dbReference type="PROSITE" id="PS50002"/>
    </source>
</evidence>
<feature type="domain" description="BAR" evidence="7">
    <location>
        <begin position="590"/>
        <end position="799"/>
    </location>
</feature>
<organism evidence="8 10">
    <name type="scientific">Didymodactylos carnosus</name>
    <dbReference type="NCBI Taxonomy" id="1234261"/>
    <lineage>
        <taxon>Eukaryota</taxon>
        <taxon>Metazoa</taxon>
        <taxon>Spiralia</taxon>
        <taxon>Gnathifera</taxon>
        <taxon>Rotifera</taxon>
        <taxon>Eurotatoria</taxon>
        <taxon>Bdelloidea</taxon>
        <taxon>Philodinida</taxon>
        <taxon>Philodinidae</taxon>
        <taxon>Didymodactylos</taxon>
    </lineage>
</organism>
<name>A0A813SE38_9BILA</name>
<dbReference type="SUPFAM" id="SSF48065">
    <property type="entry name" value="DBL homology domain (DH-domain)"/>
    <property type="match status" value="1"/>
</dbReference>
<dbReference type="InterPro" id="IPR051492">
    <property type="entry name" value="Dynamin-Rho_GEF"/>
</dbReference>
<dbReference type="EMBL" id="CAJNOQ010000412">
    <property type="protein sequence ID" value="CAF0798066.1"/>
    <property type="molecule type" value="Genomic_DNA"/>
</dbReference>
<dbReference type="InterPro" id="IPR001452">
    <property type="entry name" value="SH3_domain"/>
</dbReference>
<dbReference type="SMART" id="SM00326">
    <property type="entry name" value="SH3"/>
    <property type="match status" value="2"/>
</dbReference>